<dbReference type="Proteomes" id="UP000597762">
    <property type="component" value="Unassembled WGS sequence"/>
</dbReference>
<name>A0A812BJ57_ACAPH</name>
<accession>A0A812BJ57</accession>
<dbReference type="AlphaFoldDB" id="A0A812BJ57"/>
<comment type="caution">
    <text evidence="1">The sequence shown here is derived from an EMBL/GenBank/DDBJ whole genome shotgun (WGS) entry which is preliminary data.</text>
</comment>
<evidence type="ECO:0000313" key="1">
    <source>
        <dbReference type="EMBL" id="CAE1230221.1"/>
    </source>
</evidence>
<evidence type="ECO:0000313" key="2">
    <source>
        <dbReference type="Proteomes" id="UP000597762"/>
    </source>
</evidence>
<dbReference type="EMBL" id="CAHIKZ030000630">
    <property type="protein sequence ID" value="CAE1230221.1"/>
    <property type="molecule type" value="Genomic_DNA"/>
</dbReference>
<organism evidence="1 2">
    <name type="scientific">Acanthosepion pharaonis</name>
    <name type="common">Pharaoh cuttlefish</name>
    <name type="synonym">Sepia pharaonis</name>
    <dbReference type="NCBI Taxonomy" id="158019"/>
    <lineage>
        <taxon>Eukaryota</taxon>
        <taxon>Metazoa</taxon>
        <taxon>Spiralia</taxon>
        <taxon>Lophotrochozoa</taxon>
        <taxon>Mollusca</taxon>
        <taxon>Cephalopoda</taxon>
        <taxon>Coleoidea</taxon>
        <taxon>Decapodiformes</taxon>
        <taxon>Sepiida</taxon>
        <taxon>Sepiina</taxon>
        <taxon>Sepiidae</taxon>
        <taxon>Acanthosepion</taxon>
    </lineage>
</organism>
<sequence length="223" mass="24996">MFPLYPPPATERFSFEYALSHTYIHILKYNCLAFHSHVSLSLSLSLSVLLAFSHGAWSERAYLSTHHFLSFFLPTTTSSMVVIRTNSDPSRIHLSSLPPPRPFLDTALLSTPPSYATTIIPNINLTFLFNVSHLRVSVSLFLCPFFFLFLSLSLSLDEHPSLFLDALHFFSLSMSAIYRFLVECSSLSLSLPINASHTLSLSLSLDDRLFLSMSIPSALFLSP</sequence>
<proteinExistence type="predicted"/>
<protein>
    <submittedName>
        <fullName evidence="1">Uncharacterized protein</fullName>
    </submittedName>
</protein>
<reference evidence="1" key="1">
    <citation type="submission" date="2021-01" db="EMBL/GenBank/DDBJ databases">
        <authorList>
            <person name="Li R."/>
            <person name="Bekaert M."/>
        </authorList>
    </citation>
    <scope>NUCLEOTIDE SEQUENCE</scope>
    <source>
        <strain evidence="1">Farmed</strain>
    </source>
</reference>
<gene>
    <name evidence="1" type="ORF">SPHA_17635</name>
</gene>
<keyword evidence="2" id="KW-1185">Reference proteome</keyword>